<dbReference type="InterPro" id="IPR036380">
    <property type="entry name" value="Isochorismatase-like_sf"/>
</dbReference>
<dbReference type="RefSeq" id="WP_111821629.1">
    <property type="nucleotide sequence ID" value="NZ_QMGY01000001.1"/>
</dbReference>
<gene>
    <name evidence="2" type="ORF">F6I34_03555</name>
</gene>
<comment type="caution">
    <text evidence="2">The sequence shown here is derived from an EMBL/GenBank/DDBJ whole genome shotgun (WGS) entry which is preliminary data.</text>
</comment>
<keyword evidence="3" id="KW-1185">Reference proteome</keyword>
<evidence type="ECO:0000313" key="3">
    <source>
        <dbReference type="Proteomes" id="UP000326476"/>
    </source>
</evidence>
<feature type="domain" description="Isochorismatase-like" evidence="1">
    <location>
        <begin position="9"/>
        <end position="158"/>
    </location>
</feature>
<dbReference type="InterPro" id="IPR000868">
    <property type="entry name" value="Isochorismatase-like_dom"/>
</dbReference>
<dbReference type="AlphaFoldDB" id="A0A5N1BMS2"/>
<proteinExistence type="predicted"/>
<dbReference type="PANTHER" id="PTHR14119">
    <property type="entry name" value="HYDROLASE"/>
    <property type="match status" value="1"/>
</dbReference>
<dbReference type="Proteomes" id="UP000326476">
    <property type="component" value="Unassembled WGS sequence"/>
</dbReference>
<organism evidence="2 3">
    <name type="scientific">Aerococcus tenax</name>
    <dbReference type="NCBI Taxonomy" id="3078812"/>
    <lineage>
        <taxon>Bacteria</taxon>
        <taxon>Bacillati</taxon>
        <taxon>Bacillota</taxon>
        <taxon>Bacilli</taxon>
        <taxon>Lactobacillales</taxon>
        <taxon>Aerococcaceae</taxon>
        <taxon>Aerococcus</taxon>
    </lineage>
</organism>
<sequence>MTSMTVDNTLVLVIDIQEKLVPAMSDPDTYLANLRFLLEGLNHLGVKKLVTEQYPQGLGSTHPDIKSYLSDAPVYAKTRFNACIPEVVNHITPEIEHVVLIGMETPICVEQTAHQLLEDYPQVEVTLIRDALTARSAQEHEWALSQLQAEGARLLSSESLLYCLLEDAKNPHFKAISNLVKDRQSK</sequence>
<name>A0A5N1BMS2_9LACT</name>
<dbReference type="PANTHER" id="PTHR14119:SF3">
    <property type="entry name" value="ISOCHORISMATASE DOMAIN-CONTAINING PROTEIN 2"/>
    <property type="match status" value="1"/>
</dbReference>
<dbReference type="InterPro" id="IPR050993">
    <property type="entry name" value="Isochorismatase_domain"/>
</dbReference>
<dbReference type="Gene3D" id="3.40.50.850">
    <property type="entry name" value="Isochorismatase-like"/>
    <property type="match status" value="1"/>
</dbReference>
<evidence type="ECO:0000259" key="1">
    <source>
        <dbReference type="Pfam" id="PF00857"/>
    </source>
</evidence>
<dbReference type="SUPFAM" id="SSF52499">
    <property type="entry name" value="Isochorismatase-like hydrolases"/>
    <property type="match status" value="1"/>
</dbReference>
<reference evidence="3" key="1">
    <citation type="submission" date="2019-09" db="EMBL/GenBank/DDBJ databases">
        <title>Draft genome sequence assemblies of isolates from the urinary tract.</title>
        <authorList>
            <person name="Mores C.R."/>
            <person name="Putonti C."/>
            <person name="Wolfe A.J."/>
        </authorList>
    </citation>
    <scope>NUCLEOTIDE SEQUENCE [LARGE SCALE GENOMIC DNA]</scope>
    <source>
        <strain evidence="3">UMB8614</strain>
    </source>
</reference>
<dbReference type="Pfam" id="PF00857">
    <property type="entry name" value="Isochorismatase"/>
    <property type="match status" value="1"/>
</dbReference>
<protein>
    <submittedName>
        <fullName evidence="2">Isochorismatase family protein</fullName>
    </submittedName>
</protein>
<dbReference type="EMBL" id="VYVN01000006">
    <property type="protein sequence ID" value="KAA9241006.1"/>
    <property type="molecule type" value="Genomic_DNA"/>
</dbReference>
<accession>A0A5N1BMS2</accession>
<evidence type="ECO:0000313" key="2">
    <source>
        <dbReference type="EMBL" id="KAA9241006.1"/>
    </source>
</evidence>